<evidence type="ECO:0000313" key="3">
    <source>
        <dbReference type="Proteomes" id="UP000039865"/>
    </source>
</evidence>
<sequence>MDKNSKRQDSDNSLSNDDEHTTTFLIQKILKHQLADFQREFTQKLREDFDVKITQLQKENSKIVSKLNPIANEFSSIKQIGKTLPASIVDYMMEQTQLNEKLEKIKVDYVTREDLGLYLATQDYTTFKDLKENREEVNIEIEQINQKLSDNDQNKKQMGTDIHIIRNLFLDKADVKEIRNLEKQMAELAPWEAIKSIYSELGSLVKKDLFEMHKNDFTHHFKRIDERLAQTPYKQETMSEIERMCENLKNEMSSNYLSLKEYQKDQKEYNAQQKKIKEEQSEFKKTFTKEETEINSIKRALQNKADDSDFKSLKNMTDTHATKNDLWKLEQNVYPKLSSFENEFIRFSLKAKQHDEIIRRYDEIITEKASKWSLNEFKQEADETFTKLTQTLQVQNHIKMLENKIQEVHKNAIDQFDAINRAFSYEILSAVKKVQKQQNLSQGPGQLESNFHIKTLLNMKANQSDVEHLHESKSSKAEVSDINRALIQVAKQTKHMIVLFVEFVRSSFHNPSETSLNRENKKKLLLQQSNALAKWVLRFDPNAVDQQQLDSEEDSRAMEQYTNTLLVDSVLTSSHISTLIHKIPQISGIKNKTYNAKQFVTVSEMQPKNKLGIFANRKNSCNNTYISDVSLNNRSLASPSQMSIKEDSAEYQLAKQNINSTLSKIDKPWLKLKLNDQHNFNFTSSLSQDHKILQQYIQQTSNKSKVGIKSQIKSILKLIEENLVF</sequence>
<dbReference type="Proteomes" id="UP000039865">
    <property type="component" value="Unassembled WGS sequence"/>
</dbReference>
<keyword evidence="1" id="KW-0175">Coiled coil</keyword>
<protein>
    <submittedName>
        <fullName evidence="2">Uncharacterized protein</fullName>
    </submittedName>
</protein>
<reference evidence="2 3" key="1">
    <citation type="submission" date="2014-06" db="EMBL/GenBank/DDBJ databases">
        <authorList>
            <person name="Swart Estienne"/>
        </authorList>
    </citation>
    <scope>NUCLEOTIDE SEQUENCE [LARGE SCALE GENOMIC DNA]</scope>
    <source>
        <strain evidence="2 3">130c</strain>
    </source>
</reference>
<gene>
    <name evidence="2" type="primary">Contig5553.g5938</name>
    <name evidence="2" type="ORF">STYLEM_1765</name>
</gene>
<name>A0A077ZU25_STYLE</name>
<evidence type="ECO:0000313" key="2">
    <source>
        <dbReference type="EMBL" id="CDW72800.1"/>
    </source>
</evidence>
<dbReference type="InParanoid" id="A0A077ZU25"/>
<feature type="coiled-coil region" evidence="1">
    <location>
        <begin position="127"/>
        <end position="154"/>
    </location>
</feature>
<accession>A0A077ZU25</accession>
<organism evidence="2 3">
    <name type="scientific">Stylonychia lemnae</name>
    <name type="common">Ciliate</name>
    <dbReference type="NCBI Taxonomy" id="5949"/>
    <lineage>
        <taxon>Eukaryota</taxon>
        <taxon>Sar</taxon>
        <taxon>Alveolata</taxon>
        <taxon>Ciliophora</taxon>
        <taxon>Intramacronucleata</taxon>
        <taxon>Spirotrichea</taxon>
        <taxon>Stichotrichia</taxon>
        <taxon>Sporadotrichida</taxon>
        <taxon>Oxytrichidae</taxon>
        <taxon>Stylonychinae</taxon>
        <taxon>Stylonychia</taxon>
    </lineage>
</organism>
<dbReference type="EMBL" id="CCKQ01001679">
    <property type="protein sequence ID" value="CDW72800.1"/>
    <property type="molecule type" value="Genomic_DNA"/>
</dbReference>
<dbReference type="OMA" id="IERMCEN"/>
<evidence type="ECO:0000256" key="1">
    <source>
        <dbReference type="SAM" id="Coils"/>
    </source>
</evidence>
<dbReference type="AlphaFoldDB" id="A0A077ZU25"/>
<keyword evidence="3" id="KW-1185">Reference proteome</keyword>
<proteinExistence type="predicted"/>
<dbReference type="OrthoDB" id="321127at2759"/>